<dbReference type="RefSeq" id="WP_005404601.1">
    <property type="nucleotide sequence ID" value="NZ_CABKOV010000015.1"/>
</dbReference>
<protein>
    <recommendedName>
        <fullName evidence="3">Alpha/beta hydrolase</fullName>
    </recommendedName>
</protein>
<reference evidence="1 2" key="1">
    <citation type="submission" date="2019-06" db="EMBL/GenBank/DDBJ databases">
        <title>Genome of Acinetobacter radioresistens APH1, a phenol degrading strain.</title>
        <authorList>
            <person name="Liu Y."/>
        </authorList>
    </citation>
    <scope>NUCLEOTIDE SEQUENCE [LARGE SCALE GENOMIC DNA]</scope>
    <source>
        <strain evidence="1 2">APH1</strain>
    </source>
</reference>
<dbReference type="Proteomes" id="UP000314285">
    <property type="component" value="Unassembled WGS sequence"/>
</dbReference>
<evidence type="ECO:0000313" key="1">
    <source>
        <dbReference type="EMBL" id="TNX85957.1"/>
    </source>
</evidence>
<dbReference type="EMBL" id="VFBM01000021">
    <property type="protein sequence ID" value="TNX85957.1"/>
    <property type="molecule type" value="Genomic_DNA"/>
</dbReference>
<comment type="caution">
    <text evidence="1">The sequence shown here is derived from an EMBL/GenBank/DDBJ whole genome shotgun (WGS) entry which is preliminary data.</text>
</comment>
<dbReference type="InterPro" id="IPR029058">
    <property type="entry name" value="AB_hydrolase_fold"/>
</dbReference>
<accession>A0A8H2JYH3</accession>
<name>A0A8H2JYH3_ACIRA</name>
<evidence type="ECO:0000313" key="2">
    <source>
        <dbReference type="Proteomes" id="UP000314285"/>
    </source>
</evidence>
<gene>
    <name evidence="1" type="ORF">FHY67_14570</name>
</gene>
<dbReference type="SUPFAM" id="SSF53474">
    <property type="entry name" value="alpha/beta-Hydrolases"/>
    <property type="match status" value="1"/>
</dbReference>
<sequence length="422" mass="48884">MDKQIVFEDDDIRVIFLKGHSRELIFSFGDLITKANGMSINAEKSLSKYDYNVIGVMPKRKSWFPAASMQAMLEQIQPILAQFDYVAGYGGSMGGYAAIKYSRLLGMNRVIAFVPQYSINPDEVNDRRYSEFFDADLNANMRIERSDIAPDSEYILVYDPYFEADHEHYSKIQPLIPQLYTIHLPFTGHDALAVLASSTLLNDFISHEWDQQYFYKQVREVKKNSKFYYRNVIAKFLPKHSAKLGKILKNGEFQLDGQYLDAQLKQLITRTLLTNKQVNEQDLLKLGIKVNMPHDQEQRSLLQDCHQAYLVFNLITQKLESYSQDAISLNNKYLISLQAKETGLLSVDLNNERYMVVMNDRRIMRLVKEQDALSPDMSPIVLKKYPDFYVLSYKNLNLSCDEYGNCHFSVEHVQNTEKFVVV</sequence>
<organism evidence="1 2">
    <name type="scientific">Acinetobacter radioresistens</name>
    <dbReference type="NCBI Taxonomy" id="40216"/>
    <lineage>
        <taxon>Bacteria</taxon>
        <taxon>Pseudomonadati</taxon>
        <taxon>Pseudomonadota</taxon>
        <taxon>Gammaproteobacteria</taxon>
        <taxon>Moraxellales</taxon>
        <taxon>Moraxellaceae</taxon>
        <taxon>Acinetobacter</taxon>
    </lineage>
</organism>
<proteinExistence type="predicted"/>
<evidence type="ECO:0008006" key="3">
    <source>
        <dbReference type="Google" id="ProtNLM"/>
    </source>
</evidence>
<dbReference type="AlphaFoldDB" id="A0A8H2JYH3"/>